<gene>
    <name evidence="3" type="ORF">LOC62_03G004446</name>
</gene>
<reference evidence="3" key="1">
    <citation type="submission" date="2023-10" db="EMBL/GenBank/DDBJ databases">
        <authorList>
            <person name="Noh H."/>
        </authorList>
    </citation>
    <scope>NUCLEOTIDE SEQUENCE</scope>
    <source>
        <strain evidence="3">DUCC4014</strain>
    </source>
</reference>
<keyword evidence="1" id="KW-1133">Transmembrane helix</keyword>
<feature type="transmembrane region" description="Helical" evidence="1">
    <location>
        <begin position="189"/>
        <end position="219"/>
    </location>
</feature>
<accession>A0AAF0Y6M1</accession>
<dbReference type="GeneID" id="87807684"/>
<feature type="signal peptide" evidence="2">
    <location>
        <begin position="1"/>
        <end position="17"/>
    </location>
</feature>
<evidence type="ECO:0000313" key="3">
    <source>
        <dbReference type="EMBL" id="WOO80917.1"/>
    </source>
</evidence>
<evidence type="ECO:0008006" key="5">
    <source>
        <dbReference type="Google" id="ProtNLM"/>
    </source>
</evidence>
<proteinExistence type="predicted"/>
<organism evidence="3 4">
    <name type="scientific">Vanrija pseudolonga</name>
    <dbReference type="NCBI Taxonomy" id="143232"/>
    <lineage>
        <taxon>Eukaryota</taxon>
        <taxon>Fungi</taxon>
        <taxon>Dikarya</taxon>
        <taxon>Basidiomycota</taxon>
        <taxon>Agaricomycotina</taxon>
        <taxon>Tremellomycetes</taxon>
        <taxon>Trichosporonales</taxon>
        <taxon>Trichosporonaceae</taxon>
        <taxon>Vanrija</taxon>
    </lineage>
</organism>
<evidence type="ECO:0000256" key="1">
    <source>
        <dbReference type="SAM" id="Phobius"/>
    </source>
</evidence>
<feature type="chain" id="PRO_5042030481" description="GOLD domain-containing protein" evidence="2">
    <location>
        <begin position="18"/>
        <end position="289"/>
    </location>
</feature>
<name>A0AAF0Y6M1_9TREE</name>
<protein>
    <recommendedName>
        <fullName evidence="5">GOLD domain-containing protein</fullName>
    </recommendedName>
</protein>
<dbReference type="Proteomes" id="UP000827549">
    <property type="component" value="Chromosome 3"/>
</dbReference>
<sequence length="289" mass="32227">MLLPVLVLAAAAAAVRALDPDSDTVADDRRWAPEPILYDRNDRPGYAVTSPNGWHPAAFKAEYYDYEYTLSGPNIVHLAGLDVTLRLPADAPEMLVLHLNREGEGFPRAFIYVHANDTFNPNMQQLVKNLWPGSYSVSFKPHNLGTDFYPPGKDYFLTLHNTSYHGAVLATSERFDIRYDPAAFTGWTYAWFVAAVAAAVAVLVSVPWLTLLGGLLRIFRQLVMAVAQRLVKPWQLLRHLLARVLAKPWLLLRSLGQSFCQCLALARPRRSTCRCENCGCESQAKQAAA</sequence>
<keyword evidence="2" id="KW-0732">Signal</keyword>
<evidence type="ECO:0000313" key="4">
    <source>
        <dbReference type="Proteomes" id="UP000827549"/>
    </source>
</evidence>
<dbReference type="EMBL" id="CP086716">
    <property type="protein sequence ID" value="WOO80917.1"/>
    <property type="molecule type" value="Genomic_DNA"/>
</dbReference>
<keyword evidence="4" id="KW-1185">Reference proteome</keyword>
<keyword evidence="1" id="KW-0812">Transmembrane</keyword>
<evidence type="ECO:0000256" key="2">
    <source>
        <dbReference type="SAM" id="SignalP"/>
    </source>
</evidence>
<keyword evidence="1" id="KW-0472">Membrane</keyword>
<dbReference type="RefSeq" id="XP_062626949.1">
    <property type="nucleotide sequence ID" value="XM_062770965.1"/>
</dbReference>
<dbReference type="AlphaFoldDB" id="A0AAF0Y6M1"/>